<dbReference type="PANTHER" id="PTHR43767">
    <property type="entry name" value="LONG-CHAIN-FATTY-ACID--COA LIGASE"/>
    <property type="match status" value="1"/>
</dbReference>
<dbReference type="Pfam" id="PF00501">
    <property type="entry name" value="AMP-binding"/>
    <property type="match status" value="1"/>
</dbReference>
<dbReference type="InterPro" id="IPR025110">
    <property type="entry name" value="AMP-bd_C"/>
</dbReference>
<evidence type="ECO:0000313" key="4">
    <source>
        <dbReference type="Proteomes" id="UP000280346"/>
    </source>
</evidence>
<dbReference type="PANTHER" id="PTHR43767:SF1">
    <property type="entry name" value="NONRIBOSOMAL PEPTIDE SYNTHASE PES1 (EUROFUNG)-RELATED"/>
    <property type="match status" value="1"/>
</dbReference>
<dbReference type="Pfam" id="PF13193">
    <property type="entry name" value="AMP-binding_C"/>
    <property type="match status" value="1"/>
</dbReference>
<comment type="caution">
    <text evidence="3">The sequence shown here is derived from an EMBL/GenBank/DDBJ whole genome shotgun (WGS) entry which is preliminary data.</text>
</comment>
<dbReference type="Proteomes" id="UP000280346">
    <property type="component" value="Unassembled WGS sequence"/>
</dbReference>
<dbReference type="AlphaFoldDB" id="A0A433J9Q7"/>
<dbReference type="InterPro" id="IPR000873">
    <property type="entry name" value="AMP-dep_synth/lig_dom"/>
</dbReference>
<keyword evidence="4" id="KW-1185">Reference proteome</keyword>
<dbReference type="InterPro" id="IPR045851">
    <property type="entry name" value="AMP-bd_C_sf"/>
</dbReference>
<reference evidence="3 4" key="1">
    <citation type="submission" date="2018-12" db="EMBL/GenBank/DDBJ databases">
        <authorList>
            <person name="Yang Y."/>
        </authorList>
    </citation>
    <scope>NUCLEOTIDE SEQUENCE [LARGE SCALE GENOMIC DNA]</scope>
    <source>
        <strain evidence="3 4">GSF71</strain>
    </source>
</reference>
<feature type="domain" description="AMP-binding enzyme C-terminal" evidence="2">
    <location>
        <begin position="402"/>
        <end position="475"/>
    </location>
</feature>
<accession>A0A433J9Q7</accession>
<keyword evidence="3" id="KW-0436">Ligase</keyword>
<protein>
    <submittedName>
        <fullName evidence="3">ATP-dependent acyl-CoA ligase</fullName>
    </submittedName>
</protein>
<evidence type="ECO:0000259" key="1">
    <source>
        <dbReference type="Pfam" id="PF00501"/>
    </source>
</evidence>
<dbReference type="Gene3D" id="3.40.50.12780">
    <property type="entry name" value="N-terminal domain of ligase-like"/>
    <property type="match status" value="1"/>
</dbReference>
<dbReference type="RefSeq" id="WP_126997590.1">
    <property type="nucleotide sequence ID" value="NZ_CP173192.1"/>
</dbReference>
<name>A0A433J9Q7_9PROT</name>
<dbReference type="SUPFAM" id="SSF56801">
    <property type="entry name" value="Acetyl-CoA synthetase-like"/>
    <property type="match status" value="1"/>
</dbReference>
<organism evidence="3 4">
    <name type="scientific">Azospirillum doebereinerae</name>
    <dbReference type="NCBI Taxonomy" id="92933"/>
    <lineage>
        <taxon>Bacteria</taxon>
        <taxon>Pseudomonadati</taxon>
        <taxon>Pseudomonadota</taxon>
        <taxon>Alphaproteobacteria</taxon>
        <taxon>Rhodospirillales</taxon>
        <taxon>Azospirillaceae</taxon>
        <taxon>Azospirillum</taxon>
    </lineage>
</organism>
<dbReference type="OrthoDB" id="7315605at2"/>
<gene>
    <name evidence="3" type="ORF">EJ913_10665</name>
</gene>
<feature type="domain" description="AMP-dependent synthetase/ligase" evidence="1">
    <location>
        <begin position="8"/>
        <end position="352"/>
    </location>
</feature>
<dbReference type="PROSITE" id="PS00455">
    <property type="entry name" value="AMP_BINDING"/>
    <property type="match status" value="1"/>
</dbReference>
<dbReference type="EMBL" id="RZIJ01000007">
    <property type="protein sequence ID" value="RUQ72032.1"/>
    <property type="molecule type" value="Genomic_DNA"/>
</dbReference>
<dbReference type="InterPro" id="IPR050237">
    <property type="entry name" value="ATP-dep_AMP-bd_enzyme"/>
</dbReference>
<sequence length="498" mass="53619">MIADPLYARAAATPDRPFLLFGDRTITYGAMAALVDAAVKRLAGQGVRAGQTVAMMVGNRPGFLVAWFALSELGAIAVPINTALVGEGLRYLLEQSEASLLIAEDAFRDSLPALAPPLVPMDERFEETAATAWTPRQRLALSGGTANAILYTSGTTGLPKGAVISNACYELAGAHMAAALELTEADRILVFLPLFHANPQMYGVMSCLHAGAVLALLPRFSASRLLDDVRRYGATGFTYVGTVLSILAKRLTEADHDHTLRWAVGGGAPPSVWRDIEERLGIALRELYGMTETGGWVTMNTAAASRFGSVGAPRPDTEVQVVDADDNPVPPGVKGEIVTRPGRPGLMFDGYWKKPEATVAATRNLWLHTGDRGAFDADGFLHFDGRMKELIRRGGEMIAPAEIELALLKHPAVQDCAVVGVPDDVMGEEIKAVVVPRPGFVPRDVETFLQGRVPGFMIPRFVETRPEIPKTATQKVQRHLLLERLPSTVDLRPTGTGR</sequence>
<proteinExistence type="predicted"/>
<dbReference type="InterPro" id="IPR020845">
    <property type="entry name" value="AMP-binding_CS"/>
</dbReference>
<dbReference type="InterPro" id="IPR042099">
    <property type="entry name" value="ANL_N_sf"/>
</dbReference>
<evidence type="ECO:0000259" key="2">
    <source>
        <dbReference type="Pfam" id="PF13193"/>
    </source>
</evidence>
<dbReference type="Gene3D" id="3.30.300.30">
    <property type="match status" value="1"/>
</dbReference>
<dbReference type="GO" id="GO:0016878">
    <property type="term" value="F:acid-thiol ligase activity"/>
    <property type="evidence" value="ECO:0007669"/>
    <property type="project" value="UniProtKB-ARBA"/>
</dbReference>
<evidence type="ECO:0000313" key="3">
    <source>
        <dbReference type="EMBL" id="RUQ72032.1"/>
    </source>
</evidence>